<name>A0A6M3LPI5_9ZZZZ</name>
<dbReference type="AlphaFoldDB" id="A0A6M3LPI5"/>
<reference evidence="1" key="1">
    <citation type="submission" date="2020-03" db="EMBL/GenBank/DDBJ databases">
        <title>The deep terrestrial virosphere.</title>
        <authorList>
            <person name="Holmfeldt K."/>
            <person name="Nilsson E."/>
            <person name="Simone D."/>
            <person name="Lopez-Fernandez M."/>
            <person name="Wu X."/>
            <person name="de Brujin I."/>
            <person name="Lundin D."/>
            <person name="Andersson A."/>
            <person name="Bertilsson S."/>
            <person name="Dopson M."/>
        </authorList>
    </citation>
    <scope>NUCLEOTIDE SEQUENCE</scope>
    <source>
        <strain evidence="1">MM415B06800</strain>
    </source>
</reference>
<organism evidence="1">
    <name type="scientific">viral metagenome</name>
    <dbReference type="NCBI Taxonomy" id="1070528"/>
    <lineage>
        <taxon>unclassified sequences</taxon>
        <taxon>metagenomes</taxon>
        <taxon>organismal metagenomes</taxon>
    </lineage>
</organism>
<accession>A0A6M3LPI5</accession>
<sequence length="127" mass="14809">MVNWIQALRAKVGLGGWSICWDNEDTMEKIYIWDSAWAAVAYRFVPEGVEREQVKGTHPAYPKVVVHAKGTDKYKQLKCQLLALDDGIYHPPDWWRDKLADHMYGRKRGAKQIENFNLVEKYLNTEV</sequence>
<dbReference type="EMBL" id="MT143457">
    <property type="protein sequence ID" value="QJA97040.1"/>
    <property type="molecule type" value="Genomic_DNA"/>
</dbReference>
<gene>
    <name evidence="1" type="ORF">MM415B06800_0002</name>
</gene>
<evidence type="ECO:0000313" key="1">
    <source>
        <dbReference type="EMBL" id="QJA97040.1"/>
    </source>
</evidence>
<protein>
    <submittedName>
        <fullName evidence="1">Uncharacterized protein</fullName>
    </submittedName>
</protein>
<proteinExistence type="predicted"/>